<reference evidence="1" key="1">
    <citation type="submission" date="2022-06" db="EMBL/GenBank/DDBJ databases">
        <title>Genome Sequence of Candolleomyces eurysporus.</title>
        <authorList>
            <person name="Buettner E."/>
        </authorList>
    </citation>
    <scope>NUCLEOTIDE SEQUENCE</scope>
    <source>
        <strain evidence="1">VTCC 930004</strain>
    </source>
</reference>
<evidence type="ECO:0000313" key="2">
    <source>
        <dbReference type="Proteomes" id="UP001140091"/>
    </source>
</evidence>
<gene>
    <name evidence="1" type="ORF">H1R20_g1811</name>
</gene>
<name>A0A9W8JQT9_9AGAR</name>
<organism evidence="1 2">
    <name type="scientific">Candolleomyces eurysporus</name>
    <dbReference type="NCBI Taxonomy" id="2828524"/>
    <lineage>
        <taxon>Eukaryota</taxon>
        <taxon>Fungi</taxon>
        <taxon>Dikarya</taxon>
        <taxon>Basidiomycota</taxon>
        <taxon>Agaricomycotina</taxon>
        <taxon>Agaricomycetes</taxon>
        <taxon>Agaricomycetidae</taxon>
        <taxon>Agaricales</taxon>
        <taxon>Agaricineae</taxon>
        <taxon>Psathyrellaceae</taxon>
        <taxon>Candolleomyces</taxon>
    </lineage>
</organism>
<keyword evidence="2" id="KW-1185">Reference proteome</keyword>
<accession>A0A9W8JQT9</accession>
<dbReference type="EMBL" id="JANBPK010000641">
    <property type="protein sequence ID" value="KAJ2935283.1"/>
    <property type="molecule type" value="Genomic_DNA"/>
</dbReference>
<comment type="caution">
    <text evidence="1">The sequence shown here is derived from an EMBL/GenBank/DDBJ whole genome shotgun (WGS) entry which is preliminary data.</text>
</comment>
<sequence>MATDSSGNESDLWSLSAVFVEYARECMDHYGKSPTFASRKGKSLLCFNFPCSARIRGNSKVQRKLALGVSFYNSN</sequence>
<feature type="non-terminal residue" evidence="1">
    <location>
        <position position="1"/>
    </location>
</feature>
<proteinExistence type="predicted"/>
<evidence type="ECO:0000313" key="1">
    <source>
        <dbReference type="EMBL" id="KAJ2935283.1"/>
    </source>
</evidence>
<protein>
    <submittedName>
        <fullName evidence="1">Uncharacterized protein</fullName>
    </submittedName>
</protein>
<dbReference type="AlphaFoldDB" id="A0A9W8JQT9"/>
<dbReference type="Proteomes" id="UP001140091">
    <property type="component" value="Unassembled WGS sequence"/>
</dbReference>